<dbReference type="InterPro" id="IPR020518">
    <property type="entry name" value="Tscrpt_reg_PrtN"/>
</dbReference>
<dbReference type="OrthoDB" id="7010638at2"/>
<name>A0A1G8CUF0_9PSED</name>
<evidence type="ECO:0000313" key="2">
    <source>
        <dbReference type="Proteomes" id="UP000199636"/>
    </source>
</evidence>
<dbReference type="AlphaFoldDB" id="A0A1G8CUF0"/>
<keyword evidence="2" id="KW-1185">Reference proteome</keyword>
<dbReference type="EMBL" id="FNDS01000001">
    <property type="protein sequence ID" value="SDH48873.1"/>
    <property type="molecule type" value="Genomic_DNA"/>
</dbReference>
<reference evidence="2" key="1">
    <citation type="submission" date="2016-10" db="EMBL/GenBank/DDBJ databases">
        <authorList>
            <person name="Varghese N."/>
            <person name="Submissions S."/>
        </authorList>
    </citation>
    <scope>NUCLEOTIDE SEQUENCE [LARGE SCALE GENOMIC DNA]</scope>
    <source>
        <strain evidence="2">CCM 7469</strain>
    </source>
</reference>
<dbReference type="Pfam" id="PF11112">
    <property type="entry name" value="PyocinActivator"/>
    <property type="match status" value="1"/>
</dbReference>
<sequence>MTTLEQLFKQWGTATLSLSEVRTTYFQHIKTDKRLRALIESGEVALTIRKLTKSRREKPVVYLQDLAEFLDSQSTQAA</sequence>
<dbReference type="Proteomes" id="UP000199636">
    <property type="component" value="Unassembled WGS sequence"/>
</dbReference>
<gene>
    <name evidence="1" type="ORF">SAMN05216272_101767</name>
</gene>
<dbReference type="STRING" id="428992.SAMN05216272_101767"/>
<accession>A0A1G8CUF0</accession>
<organism evidence="1 2">
    <name type="scientific">Pseudomonas panipatensis</name>
    <dbReference type="NCBI Taxonomy" id="428992"/>
    <lineage>
        <taxon>Bacteria</taxon>
        <taxon>Pseudomonadati</taxon>
        <taxon>Pseudomonadota</taxon>
        <taxon>Gammaproteobacteria</taxon>
        <taxon>Pseudomonadales</taxon>
        <taxon>Pseudomonadaceae</taxon>
        <taxon>Pseudomonas</taxon>
    </lineage>
</organism>
<protein>
    <submittedName>
        <fullName evidence="1">Pyocin activator protein PrtN</fullName>
    </submittedName>
</protein>
<evidence type="ECO:0000313" key="1">
    <source>
        <dbReference type="EMBL" id="SDH48873.1"/>
    </source>
</evidence>
<dbReference type="RefSeq" id="WP_090260995.1">
    <property type="nucleotide sequence ID" value="NZ_FNDS01000001.1"/>
</dbReference>
<dbReference type="GO" id="GO:0006355">
    <property type="term" value="P:regulation of DNA-templated transcription"/>
    <property type="evidence" value="ECO:0007669"/>
    <property type="project" value="InterPro"/>
</dbReference>
<proteinExistence type="predicted"/>